<sequence>MRPTLVLLALAQSVAIIAAPVQLAEKDLILAGRDGGAHYLDNYAEYGDNGGDGPLKNIQKKEAEPEPEPQTNLSDTFLACYFGYTTEEKIQKRCGKSR</sequence>
<proteinExistence type="predicted"/>
<feature type="signal peptide" evidence="2">
    <location>
        <begin position="1"/>
        <end position="18"/>
    </location>
</feature>
<keyword evidence="4" id="KW-1185">Reference proteome</keyword>
<organism evidence="3 4">
    <name type="scientific">Hyaloscypha variabilis (strain UAMH 11265 / GT02V1 / F)</name>
    <name type="common">Meliniomyces variabilis</name>
    <dbReference type="NCBI Taxonomy" id="1149755"/>
    <lineage>
        <taxon>Eukaryota</taxon>
        <taxon>Fungi</taxon>
        <taxon>Dikarya</taxon>
        <taxon>Ascomycota</taxon>
        <taxon>Pezizomycotina</taxon>
        <taxon>Leotiomycetes</taxon>
        <taxon>Helotiales</taxon>
        <taxon>Hyaloscyphaceae</taxon>
        <taxon>Hyaloscypha</taxon>
        <taxon>Hyaloscypha variabilis</taxon>
    </lineage>
</organism>
<accession>A0A2J6RHU0</accession>
<feature type="chain" id="PRO_5014319548" evidence="2">
    <location>
        <begin position="19"/>
        <end position="98"/>
    </location>
</feature>
<name>A0A2J6RHU0_HYAVF</name>
<dbReference type="EMBL" id="KZ613948">
    <property type="protein sequence ID" value="PMD38067.1"/>
    <property type="molecule type" value="Genomic_DNA"/>
</dbReference>
<feature type="region of interest" description="Disordered" evidence="1">
    <location>
        <begin position="50"/>
        <end position="73"/>
    </location>
</feature>
<dbReference type="AlphaFoldDB" id="A0A2J6RHU0"/>
<evidence type="ECO:0000313" key="3">
    <source>
        <dbReference type="EMBL" id="PMD38067.1"/>
    </source>
</evidence>
<evidence type="ECO:0000256" key="1">
    <source>
        <dbReference type="SAM" id="MobiDB-lite"/>
    </source>
</evidence>
<evidence type="ECO:0000313" key="4">
    <source>
        <dbReference type="Proteomes" id="UP000235786"/>
    </source>
</evidence>
<dbReference type="Proteomes" id="UP000235786">
    <property type="component" value="Unassembled WGS sequence"/>
</dbReference>
<dbReference type="OrthoDB" id="10466353at2759"/>
<gene>
    <name evidence="3" type="ORF">L207DRAFT_584983</name>
</gene>
<evidence type="ECO:0000256" key="2">
    <source>
        <dbReference type="SAM" id="SignalP"/>
    </source>
</evidence>
<keyword evidence="2" id="KW-0732">Signal</keyword>
<protein>
    <submittedName>
        <fullName evidence="3">Uncharacterized protein</fullName>
    </submittedName>
</protein>
<reference evidence="3 4" key="1">
    <citation type="submission" date="2016-04" db="EMBL/GenBank/DDBJ databases">
        <title>A degradative enzymes factory behind the ericoid mycorrhizal symbiosis.</title>
        <authorList>
            <consortium name="DOE Joint Genome Institute"/>
            <person name="Martino E."/>
            <person name="Morin E."/>
            <person name="Grelet G."/>
            <person name="Kuo A."/>
            <person name="Kohler A."/>
            <person name="Daghino S."/>
            <person name="Barry K."/>
            <person name="Choi C."/>
            <person name="Cichocki N."/>
            <person name="Clum A."/>
            <person name="Copeland A."/>
            <person name="Hainaut M."/>
            <person name="Haridas S."/>
            <person name="Labutti K."/>
            <person name="Lindquist E."/>
            <person name="Lipzen A."/>
            <person name="Khouja H.-R."/>
            <person name="Murat C."/>
            <person name="Ohm R."/>
            <person name="Olson A."/>
            <person name="Spatafora J."/>
            <person name="Veneault-Fourrey C."/>
            <person name="Henrissat B."/>
            <person name="Grigoriev I."/>
            <person name="Martin F."/>
            <person name="Perotto S."/>
        </authorList>
    </citation>
    <scope>NUCLEOTIDE SEQUENCE [LARGE SCALE GENOMIC DNA]</scope>
    <source>
        <strain evidence="3 4">F</strain>
    </source>
</reference>